<keyword evidence="1" id="KW-0067">ATP-binding</keyword>
<evidence type="ECO:0000313" key="3">
    <source>
        <dbReference type="EMBL" id="GAA1559664.1"/>
    </source>
</evidence>
<protein>
    <recommendedName>
        <fullName evidence="2">FtsK domain-containing protein</fullName>
    </recommendedName>
</protein>
<accession>A0ABN2CLL0</accession>
<gene>
    <name evidence="3" type="ORF">GCM10009804_15630</name>
</gene>
<feature type="binding site" evidence="1">
    <location>
        <begin position="112"/>
        <end position="119"/>
    </location>
    <ligand>
        <name>ATP</name>
        <dbReference type="ChEBI" id="CHEBI:30616"/>
    </ligand>
</feature>
<dbReference type="InterPro" id="IPR002543">
    <property type="entry name" value="FtsK_dom"/>
</dbReference>
<dbReference type="PROSITE" id="PS50901">
    <property type="entry name" value="FTSK"/>
    <property type="match status" value="1"/>
</dbReference>
<evidence type="ECO:0000259" key="2">
    <source>
        <dbReference type="PROSITE" id="PS50901"/>
    </source>
</evidence>
<organism evidence="3 4">
    <name type="scientific">Kribbella hippodromi</name>
    <dbReference type="NCBI Taxonomy" id="434347"/>
    <lineage>
        <taxon>Bacteria</taxon>
        <taxon>Bacillati</taxon>
        <taxon>Actinomycetota</taxon>
        <taxon>Actinomycetes</taxon>
        <taxon>Propionibacteriales</taxon>
        <taxon>Kribbellaceae</taxon>
        <taxon>Kribbella</taxon>
    </lineage>
</organism>
<comment type="caution">
    <text evidence="3">The sequence shown here is derived from an EMBL/GenBank/DDBJ whole genome shotgun (WGS) entry which is preliminary data.</text>
</comment>
<name>A0ABN2CLL0_9ACTN</name>
<keyword evidence="4" id="KW-1185">Reference proteome</keyword>
<feature type="domain" description="FtsK" evidence="2">
    <location>
        <begin position="95"/>
        <end position="289"/>
    </location>
</feature>
<dbReference type="Gene3D" id="3.40.50.300">
    <property type="entry name" value="P-loop containing nucleotide triphosphate hydrolases"/>
    <property type="match status" value="2"/>
</dbReference>
<sequence>MVARAVPWRELGRPVVLDADSADDDPMTPTDLAVLVQTLQESARLTGVATPPSPWLPPLPTRVTLGQLEPDPVDDSGQLPLVPFGLCDLPHEQARAAATYDLDSPGPFGIIGTQRSGRSATLRAIAASIARIAGAGDVHLYGVDCGNNALLPLINLPHTGAVVARDQLDRLMRLTDRLKTEIGRRQQELAASGFADIAEQRRRSTPDDRLPYLVILLDRWEAFRAAFEQTAGGRLYDDWFQILQEGAAVGVKTILTADKSALAGPISTLLEDKLMLRMADSADFLNIGMALKDVPQTFPPGRGFRAEGGRETQVALLTDDDAGTAQVAALHDLAARSTPLAEIPFGRRPFRVDPLPVTIDSAAALALGPAALDDSEILVGAGGDTLGLRAFDAQVHGPGILVAGPARSGRSTALLTMIESMTSRGWSIVALAPRRSPLLDLPGTKGVARVFGADADSNELTSVLDDLQTPHALVIDDLELIPEHTPLAETIESRLGQYRDTGNLVIAAGTTAQLNSMYVGPAAAIKRSRTGLILAAEKYDDAEILGVLLPTGLPTGSPPGRAIMITPGTWQRIQVAKPAP</sequence>
<evidence type="ECO:0000256" key="1">
    <source>
        <dbReference type="PROSITE-ProRule" id="PRU00289"/>
    </source>
</evidence>
<proteinExistence type="predicted"/>
<keyword evidence="1" id="KW-0547">Nucleotide-binding</keyword>
<dbReference type="SUPFAM" id="SSF52540">
    <property type="entry name" value="P-loop containing nucleoside triphosphate hydrolases"/>
    <property type="match status" value="1"/>
</dbReference>
<dbReference type="Proteomes" id="UP001501705">
    <property type="component" value="Unassembled WGS sequence"/>
</dbReference>
<dbReference type="InterPro" id="IPR027417">
    <property type="entry name" value="P-loop_NTPase"/>
</dbReference>
<evidence type="ECO:0000313" key="4">
    <source>
        <dbReference type="Proteomes" id="UP001501705"/>
    </source>
</evidence>
<dbReference type="EMBL" id="BAAAPH010000004">
    <property type="protein sequence ID" value="GAA1559664.1"/>
    <property type="molecule type" value="Genomic_DNA"/>
</dbReference>
<reference evidence="3 4" key="1">
    <citation type="journal article" date="2019" name="Int. J. Syst. Evol. Microbiol.">
        <title>The Global Catalogue of Microorganisms (GCM) 10K type strain sequencing project: providing services to taxonomists for standard genome sequencing and annotation.</title>
        <authorList>
            <consortium name="The Broad Institute Genomics Platform"/>
            <consortium name="The Broad Institute Genome Sequencing Center for Infectious Disease"/>
            <person name="Wu L."/>
            <person name="Ma J."/>
        </authorList>
    </citation>
    <scope>NUCLEOTIDE SEQUENCE [LARGE SCALE GENOMIC DNA]</scope>
    <source>
        <strain evidence="3 4">JCM 15572</strain>
    </source>
</reference>
<dbReference type="Pfam" id="PF01580">
    <property type="entry name" value="FtsK_SpoIIIE"/>
    <property type="match status" value="1"/>
</dbReference>